<evidence type="ECO:0000313" key="8">
    <source>
        <dbReference type="EMBL" id="KAJ8607859.1"/>
    </source>
</evidence>
<evidence type="ECO:0000256" key="6">
    <source>
        <dbReference type="ARBA" id="ARBA00023453"/>
    </source>
</evidence>
<dbReference type="Proteomes" id="UP001230188">
    <property type="component" value="Unassembled WGS sequence"/>
</dbReference>
<dbReference type="Pfam" id="PF13578">
    <property type="entry name" value="Methyltransf_24"/>
    <property type="match status" value="1"/>
</dbReference>
<keyword evidence="2" id="KW-0489">Methyltransferase</keyword>
<proteinExistence type="inferred from homology"/>
<dbReference type="AlphaFoldDB" id="A0AAD7XP88"/>
<feature type="transmembrane region" description="Helical" evidence="7">
    <location>
        <begin position="32"/>
        <end position="50"/>
    </location>
</feature>
<sequence length="279" mass="30869">MIPKWIPRAVSIVWSAGAVFGLFAGPPLLLKALVMVALLANVIIFVVSNSTRVGSLFWTLNTFVGWVVPSFFVMLDEVLRTAKPGDPDDVLAKIDKIGWAGNFMMNVGDVKGALVDNELKKYKPKVAVELGAHLGYSTVRFSRLLERGTKLYSVDPEPIGHAVKAALVAFAGLQDRVVPVYDYSDKFMHAMADRNEKIDFLFIDHVKEIYLKDLQLALSLGLLKPGAVVMADNVLFPGAPDYKEFVLLDPRFETTVHSTFVEYSTTTKDEVLVSIYKGE</sequence>
<dbReference type="PANTHER" id="PTHR43836">
    <property type="entry name" value="CATECHOL O-METHYLTRANSFERASE 1-RELATED"/>
    <property type="match status" value="1"/>
</dbReference>
<evidence type="ECO:0000256" key="3">
    <source>
        <dbReference type="ARBA" id="ARBA00022679"/>
    </source>
</evidence>
<dbReference type="PANTHER" id="PTHR43836:SF2">
    <property type="entry name" value="CATECHOL O-METHYLTRANSFERASE 1-RELATED"/>
    <property type="match status" value="1"/>
</dbReference>
<evidence type="ECO:0000256" key="7">
    <source>
        <dbReference type="SAM" id="Phobius"/>
    </source>
</evidence>
<keyword evidence="7" id="KW-0472">Membrane</keyword>
<accession>A0AAD7XP88</accession>
<keyword evidence="3" id="KW-0808">Transferase</keyword>
<comment type="similarity">
    <text evidence="6">Belongs to the class I-like SAM-binding methyltransferase superfamily. Cation-dependent O-methyltransferase family.</text>
</comment>
<name>A0AAD7XP88_9STRA</name>
<feature type="transmembrane region" description="Helical" evidence="7">
    <location>
        <begin position="6"/>
        <end position="25"/>
    </location>
</feature>
<dbReference type="EMBL" id="JAQMWT010000191">
    <property type="protein sequence ID" value="KAJ8607859.1"/>
    <property type="molecule type" value="Genomic_DNA"/>
</dbReference>
<dbReference type="Gene3D" id="3.40.50.150">
    <property type="entry name" value="Vaccinia Virus protein VP39"/>
    <property type="match status" value="1"/>
</dbReference>
<evidence type="ECO:0000256" key="2">
    <source>
        <dbReference type="ARBA" id="ARBA00022603"/>
    </source>
</evidence>
<dbReference type="EC" id="2.1.1.6" evidence="1"/>
<reference evidence="8" key="1">
    <citation type="submission" date="2023-01" db="EMBL/GenBank/DDBJ databases">
        <title>Metagenome sequencing of chrysophaentin producing Chrysophaeum taylorii.</title>
        <authorList>
            <person name="Davison J."/>
            <person name="Bewley C."/>
        </authorList>
    </citation>
    <scope>NUCLEOTIDE SEQUENCE</scope>
    <source>
        <strain evidence="8">NIES-1699</strain>
    </source>
</reference>
<keyword evidence="7" id="KW-1133">Transmembrane helix</keyword>
<evidence type="ECO:0000256" key="5">
    <source>
        <dbReference type="ARBA" id="ARBA00022939"/>
    </source>
</evidence>
<dbReference type="GO" id="GO:0016206">
    <property type="term" value="F:catechol O-methyltransferase activity"/>
    <property type="evidence" value="ECO:0007669"/>
    <property type="project" value="UniProtKB-EC"/>
</dbReference>
<feature type="transmembrane region" description="Helical" evidence="7">
    <location>
        <begin position="56"/>
        <end position="75"/>
    </location>
</feature>
<dbReference type="InterPro" id="IPR029063">
    <property type="entry name" value="SAM-dependent_MTases_sf"/>
</dbReference>
<evidence type="ECO:0000313" key="9">
    <source>
        <dbReference type="Proteomes" id="UP001230188"/>
    </source>
</evidence>
<gene>
    <name evidence="8" type="ORF">CTAYLR_008894</name>
</gene>
<dbReference type="PROSITE" id="PS51682">
    <property type="entry name" value="SAM_OMT_I"/>
    <property type="match status" value="1"/>
</dbReference>
<evidence type="ECO:0000256" key="1">
    <source>
        <dbReference type="ARBA" id="ARBA00012880"/>
    </source>
</evidence>
<organism evidence="8 9">
    <name type="scientific">Chrysophaeum taylorii</name>
    <dbReference type="NCBI Taxonomy" id="2483200"/>
    <lineage>
        <taxon>Eukaryota</taxon>
        <taxon>Sar</taxon>
        <taxon>Stramenopiles</taxon>
        <taxon>Ochrophyta</taxon>
        <taxon>Pelagophyceae</taxon>
        <taxon>Pelagomonadales</taxon>
        <taxon>Pelagomonadaceae</taxon>
        <taxon>Chrysophaeum</taxon>
    </lineage>
</organism>
<keyword evidence="4" id="KW-0949">S-adenosyl-L-methionine</keyword>
<keyword evidence="9" id="KW-1185">Reference proteome</keyword>
<protein>
    <recommendedName>
        <fullName evidence="1">catechol O-methyltransferase</fullName>
        <ecNumber evidence="1">2.1.1.6</ecNumber>
    </recommendedName>
</protein>
<evidence type="ECO:0000256" key="4">
    <source>
        <dbReference type="ARBA" id="ARBA00022691"/>
    </source>
</evidence>
<keyword evidence="5" id="KW-0128">Catecholamine metabolism</keyword>
<dbReference type="SUPFAM" id="SSF53335">
    <property type="entry name" value="S-adenosyl-L-methionine-dependent methyltransferases"/>
    <property type="match status" value="1"/>
</dbReference>
<keyword evidence="7" id="KW-0812">Transmembrane</keyword>
<dbReference type="GO" id="GO:0032259">
    <property type="term" value="P:methylation"/>
    <property type="evidence" value="ECO:0007669"/>
    <property type="project" value="UniProtKB-KW"/>
</dbReference>
<dbReference type="InterPro" id="IPR002935">
    <property type="entry name" value="SAM_O-MeTrfase"/>
</dbReference>
<comment type="caution">
    <text evidence="8">The sequence shown here is derived from an EMBL/GenBank/DDBJ whole genome shotgun (WGS) entry which is preliminary data.</text>
</comment>
<dbReference type="GO" id="GO:0006584">
    <property type="term" value="P:catecholamine metabolic process"/>
    <property type="evidence" value="ECO:0007669"/>
    <property type="project" value="UniProtKB-KW"/>
</dbReference>